<dbReference type="EMBL" id="BK015643">
    <property type="protein sequence ID" value="DAE17640.1"/>
    <property type="molecule type" value="Genomic_DNA"/>
</dbReference>
<organism evidence="2">
    <name type="scientific">Podoviridae sp. ctx0K11</name>
    <dbReference type="NCBI Taxonomy" id="2825287"/>
    <lineage>
        <taxon>Viruses</taxon>
        <taxon>Duplodnaviria</taxon>
        <taxon>Heunggongvirae</taxon>
        <taxon>Uroviricota</taxon>
        <taxon>Caudoviricetes</taxon>
    </lineage>
</organism>
<dbReference type="Pfam" id="PF25181">
    <property type="entry name" value="Phage_Bbp19"/>
    <property type="match status" value="1"/>
</dbReference>
<dbReference type="InterPro" id="IPR057447">
    <property type="entry name" value="Bbp19-like_phage"/>
</dbReference>
<feature type="domain" description="Bbp19-like phage" evidence="1">
    <location>
        <begin position="15"/>
        <end position="58"/>
    </location>
</feature>
<protein>
    <recommendedName>
        <fullName evidence="1">Bbp19-like phage domain-containing protein</fullName>
    </recommendedName>
</protein>
<sequence length="82" mass="9504">MKSEKFIAGLRQISKDKAGRIVIWGLLEHARIHQTVFDSNAQLMAFREGERNFGLWLEDCLTKVNPNLIYEIAKEINDDNDK</sequence>
<reference evidence="2" key="1">
    <citation type="journal article" date="2021" name="Proc. Natl. Acad. Sci. U.S.A.">
        <title>A Catalog of Tens of Thousands of Viruses from Human Metagenomes Reveals Hidden Associations with Chronic Diseases.</title>
        <authorList>
            <person name="Tisza M.J."/>
            <person name="Buck C.B."/>
        </authorList>
    </citation>
    <scope>NUCLEOTIDE SEQUENCE</scope>
    <source>
        <strain evidence="2">Ctx0K11</strain>
    </source>
</reference>
<proteinExistence type="predicted"/>
<evidence type="ECO:0000313" key="2">
    <source>
        <dbReference type="EMBL" id="DAE17640.1"/>
    </source>
</evidence>
<evidence type="ECO:0000259" key="1">
    <source>
        <dbReference type="Pfam" id="PF25181"/>
    </source>
</evidence>
<name>A0A8S5QEY5_9CAUD</name>
<accession>A0A8S5QEY5</accession>